<sequence length="109" mass="12107">MLQLISFLWVSRKVLLHGTLGEDGHYKFQISPAIGSSKSVPVPYSSQSANMSSCLSTCNQSLSCNKSQSYSQTSDCNVWHLRLGHPHLEALKSVLKYCNIPTINKNHVE</sequence>
<feature type="domain" description="GAG-pre-integrase" evidence="2">
    <location>
        <begin position="57"/>
        <end position="105"/>
    </location>
</feature>
<feature type="chain" id="PRO_5044713421" description="GAG-pre-integrase domain-containing protein" evidence="1">
    <location>
        <begin position="17"/>
        <end position="109"/>
    </location>
</feature>
<evidence type="ECO:0000313" key="3">
    <source>
        <dbReference type="EMBL" id="CAH9114255.1"/>
    </source>
</evidence>
<accession>A0AAV0EFA7</accession>
<dbReference type="InterPro" id="IPR025724">
    <property type="entry name" value="GAG-pre-integrase_dom"/>
</dbReference>
<name>A0AAV0EFA7_9ASTE</name>
<keyword evidence="1" id="KW-0732">Signal</keyword>
<dbReference type="EMBL" id="CAMAPF010000922">
    <property type="protein sequence ID" value="CAH9121957.1"/>
    <property type="molecule type" value="Genomic_DNA"/>
</dbReference>
<feature type="non-terminal residue" evidence="4">
    <location>
        <position position="109"/>
    </location>
</feature>
<proteinExistence type="predicted"/>
<gene>
    <name evidence="3" type="ORF">CEPIT_LOCUS20633</name>
    <name evidence="4" type="ORF">CEPIT_LOCUS24103</name>
</gene>
<feature type="signal peptide" evidence="1">
    <location>
        <begin position="1"/>
        <end position="16"/>
    </location>
</feature>
<dbReference type="Proteomes" id="UP001152523">
    <property type="component" value="Unassembled WGS sequence"/>
</dbReference>
<dbReference type="Pfam" id="PF13976">
    <property type="entry name" value="gag_pre-integrs"/>
    <property type="match status" value="1"/>
</dbReference>
<reference evidence="4" key="1">
    <citation type="submission" date="2022-07" db="EMBL/GenBank/DDBJ databases">
        <authorList>
            <person name="Macas J."/>
            <person name="Novak P."/>
            <person name="Neumann P."/>
        </authorList>
    </citation>
    <scope>NUCLEOTIDE SEQUENCE</scope>
</reference>
<dbReference type="AlphaFoldDB" id="A0AAV0EFA7"/>
<dbReference type="EMBL" id="CAMAPF010000219">
    <property type="protein sequence ID" value="CAH9114255.1"/>
    <property type="molecule type" value="Genomic_DNA"/>
</dbReference>
<comment type="caution">
    <text evidence="4">The sequence shown here is derived from an EMBL/GenBank/DDBJ whole genome shotgun (WGS) entry which is preliminary data.</text>
</comment>
<evidence type="ECO:0000313" key="5">
    <source>
        <dbReference type="Proteomes" id="UP001152523"/>
    </source>
</evidence>
<organism evidence="4 5">
    <name type="scientific">Cuscuta epithymum</name>
    <dbReference type="NCBI Taxonomy" id="186058"/>
    <lineage>
        <taxon>Eukaryota</taxon>
        <taxon>Viridiplantae</taxon>
        <taxon>Streptophyta</taxon>
        <taxon>Embryophyta</taxon>
        <taxon>Tracheophyta</taxon>
        <taxon>Spermatophyta</taxon>
        <taxon>Magnoliopsida</taxon>
        <taxon>eudicotyledons</taxon>
        <taxon>Gunneridae</taxon>
        <taxon>Pentapetalae</taxon>
        <taxon>asterids</taxon>
        <taxon>lamiids</taxon>
        <taxon>Solanales</taxon>
        <taxon>Convolvulaceae</taxon>
        <taxon>Cuscuteae</taxon>
        <taxon>Cuscuta</taxon>
        <taxon>Cuscuta subgen. Cuscuta</taxon>
    </lineage>
</organism>
<evidence type="ECO:0000259" key="2">
    <source>
        <dbReference type="Pfam" id="PF13976"/>
    </source>
</evidence>
<keyword evidence="5" id="KW-1185">Reference proteome</keyword>
<evidence type="ECO:0000313" key="4">
    <source>
        <dbReference type="EMBL" id="CAH9121957.1"/>
    </source>
</evidence>
<protein>
    <recommendedName>
        <fullName evidence="2">GAG-pre-integrase domain-containing protein</fullName>
    </recommendedName>
</protein>
<evidence type="ECO:0000256" key="1">
    <source>
        <dbReference type="SAM" id="SignalP"/>
    </source>
</evidence>